<name>A0A518C4M1_9BACT</name>
<evidence type="ECO:0000256" key="1">
    <source>
        <dbReference type="SAM" id="MobiDB-lite"/>
    </source>
</evidence>
<reference evidence="4" key="1">
    <citation type="submission" date="2019-02" db="EMBL/GenBank/DDBJ databases">
        <title>Deep-cultivation of Planctomycetes and their phenomic and genomic characterization uncovers novel biology.</title>
        <authorList>
            <person name="Wiegand S."/>
            <person name="Jogler M."/>
            <person name="Boedeker C."/>
            <person name="Pinto D."/>
            <person name="Vollmers J."/>
            <person name="Rivas-Marin E."/>
            <person name="Kohn T."/>
            <person name="Peeters S.H."/>
            <person name="Heuer A."/>
            <person name="Rast P."/>
            <person name="Oberbeckmann S."/>
            <person name="Bunk B."/>
            <person name="Jeske O."/>
            <person name="Meyerdierks A."/>
            <person name="Storesund J.E."/>
            <person name="Kallscheuer N."/>
            <person name="Luecker S."/>
            <person name="Lage O.M."/>
            <person name="Pohl T."/>
            <person name="Merkel B.J."/>
            <person name="Hornburger P."/>
            <person name="Mueller R.-W."/>
            <person name="Bruemmer F."/>
            <person name="Labrenz M."/>
            <person name="Spormann A.M."/>
            <person name="Op den Camp H."/>
            <person name="Overmann J."/>
            <person name="Amann R."/>
            <person name="Jetten M.S.M."/>
            <person name="Mascher T."/>
            <person name="Medema M.H."/>
            <person name="Devos D.P."/>
            <person name="Kaster A.-K."/>
            <person name="Ovreas L."/>
            <person name="Rohde M."/>
            <person name="Galperin M.Y."/>
            <person name="Jogler C."/>
        </authorList>
    </citation>
    <scope>NUCLEOTIDE SEQUENCE [LARGE SCALE GENOMIC DNA]</scope>
    <source>
        <strain evidence="4">Pan97</strain>
    </source>
</reference>
<feature type="transmembrane region" description="Helical" evidence="2">
    <location>
        <begin position="225"/>
        <end position="244"/>
    </location>
</feature>
<dbReference type="KEGG" id="bvo:Pan97_11390"/>
<dbReference type="Proteomes" id="UP000318626">
    <property type="component" value="Chromosome"/>
</dbReference>
<evidence type="ECO:0000313" key="4">
    <source>
        <dbReference type="Proteomes" id="UP000318626"/>
    </source>
</evidence>
<proteinExistence type="predicted"/>
<evidence type="ECO:0000256" key="2">
    <source>
        <dbReference type="SAM" id="Phobius"/>
    </source>
</evidence>
<keyword evidence="2" id="KW-1133">Transmembrane helix</keyword>
<accession>A0A518C4M1</accession>
<keyword evidence="2" id="KW-0472">Membrane</keyword>
<protein>
    <submittedName>
        <fullName evidence="3">Uncharacterized protein</fullName>
    </submittedName>
</protein>
<feature type="transmembrane region" description="Helical" evidence="2">
    <location>
        <begin position="251"/>
        <end position="270"/>
    </location>
</feature>
<evidence type="ECO:0000313" key="3">
    <source>
        <dbReference type="EMBL" id="QDU74134.1"/>
    </source>
</evidence>
<feature type="transmembrane region" description="Helical" evidence="2">
    <location>
        <begin position="121"/>
        <end position="142"/>
    </location>
</feature>
<organism evidence="3 4">
    <name type="scientific">Bremerella volcania</name>
    <dbReference type="NCBI Taxonomy" id="2527984"/>
    <lineage>
        <taxon>Bacteria</taxon>
        <taxon>Pseudomonadati</taxon>
        <taxon>Planctomycetota</taxon>
        <taxon>Planctomycetia</taxon>
        <taxon>Pirellulales</taxon>
        <taxon>Pirellulaceae</taxon>
        <taxon>Bremerella</taxon>
    </lineage>
</organism>
<gene>
    <name evidence="3" type="ORF">Pan97_11390</name>
</gene>
<dbReference type="AlphaFoldDB" id="A0A518C4M1"/>
<dbReference type="EMBL" id="CP036289">
    <property type="protein sequence ID" value="QDU74134.1"/>
    <property type="molecule type" value="Genomic_DNA"/>
</dbReference>
<feature type="transmembrane region" description="Helical" evidence="2">
    <location>
        <begin position="82"/>
        <end position="100"/>
    </location>
</feature>
<feature type="region of interest" description="Disordered" evidence="1">
    <location>
        <begin position="1"/>
        <end position="34"/>
    </location>
</feature>
<dbReference type="OrthoDB" id="289956at2"/>
<sequence length="277" mass="31561">MNETHEEGMSADASAVKPYESPTFDSEDTPTSQESEKIWPSAKMFAFGMAIGFLLQLSIASHQVFFGQNRLLRPIPWGASKILFAIVSGLGITLLAHALWHRKFFALMPGHWLFIWRATDFSRDTVVTIYALLAYFVSSRYGGPGANTLLQGSFWAMLASNFVLITLFTAILVFSRESRPWKFFIWACLFLQIFIVIQLLGAVFVKQRHEDFFDVFNEVTQTLILVSKMTLTLAGITAIVVDLFRRRRRDMYHYLGLAQVLAVPLIAHSFRFLPSRF</sequence>
<dbReference type="RefSeq" id="WP_144971130.1">
    <property type="nucleotide sequence ID" value="NZ_CP036289.1"/>
</dbReference>
<feature type="transmembrane region" description="Helical" evidence="2">
    <location>
        <begin position="44"/>
        <end position="62"/>
    </location>
</feature>
<feature type="transmembrane region" description="Helical" evidence="2">
    <location>
        <begin position="154"/>
        <end position="174"/>
    </location>
</feature>
<feature type="transmembrane region" description="Helical" evidence="2">
    <location>
        <begin position="183"/>
        <end position="205"/>
    </location>
</feature>
<keyword evidence="4" id="KW-1185">Reference proteome</keyword>
<keyword evidence="2" id="KW-0812">Transmembrane</keyword>